<sequence length="71" mass="8398">MQIIMNKEEFDKALKEAEIKGQKEALSKLNKVMTATYDDMTKGIFSRFGREANIEMTRRFINIIRDELRKL</sequence>
<evidence type="ECO:0000313" key="1">
    <source>
        <dbReference type="EMBL" id="BAQ23208.1"/>
    </source>
</evidence>
<protein>
    <submittedName>
        <fullName evidence="1">Uncharacterized protein</fullName>
    </submittedName>
</protein>
<accession>A0A0B6VPK7</accession>
<dbReference type="EMBL" id="AP014715">
    <property type="protein sequence ID" value="BAQ23208.1"/>
    <property type="molecule type" value="Genomic_DNA"/>
</dbReference>
<proteinExistence type="predicted"/>
<evidence type="ECO:0000313" key="2">
    <source>
        <dbReference type="Proteomes" id="UP000225144"/>
    </source>
</evidence>
<reference evidence="1 2" key="1">
    <citation type="submission" date="2015-02" db="EMBL/GenBank/DDBJ databases">
        <title>Complete genome sequences of Edwardsiella bacteriophages, PEi20 and PEi26.</title>
        <authorList>
            <person name="Yasuike M."/>
            <person name="Nishiki I."/>
            <person name="Iwasaki Y."/>
            <person name="Nakamura Y."/>
            <person name="Fujiwara A."/>
            <person name="Hassan E.S."/>
            <person name="Mahmoud M.M."/>
            <person name="Kawato Y."/>
            <person name="Nagai S."/>
            <person name="Kobayashi T."/>
            <person name="Ototake M."/>
            <person name="Nakai T."/>
        </authorList>
    </citation>
    <scope>NUCLEOTIDE SEQUENCE [LARGE SCALE GENOMIC DNA]</scope>
</reference>
<name>A0A0B6VPK7_9CAUD</name>
<dbReference type="Proteomes" id="UP000225144">
    <property type="component" value="Genome"/>
</dbReference>
<organism evidence="1 2">
    <name type="scientific">Edwardsiella phage PEi26</name>
    <dbReference type="NCBI Taxonomy" id="1608311"/>
    <lineage>
        <taxon>Viruses</taxon>
        <taxon>Duplodnaviria</taxon>
        <taxon>Heunggongvirae</taxon>
        <taxon>Uroviricota</taxon>
        <taxon>Caudoviricetes</taxon>
        <taxon>Pantevenvirales</taxon>
        <taxon>Straboviridae</taxon>
        <taxon>Tevenvirinae</taxon>
        <taxon>Kanagawavirus</taxon>
        <taxon>Kanagawavirus pei20</taxon>
    </lineage>
</organism>